<dbReference type="Pfam" id="PF00533">
    <property type="entry name" value="BRCT"/>
    <property type="match status" value="1"/>
</dbReference>
<dbReference type="GO" id="GO:0004674">
    <property type="term" value="F:protein serine/threonine kinase activity"/>
    <property type="evidence" value="ECO:0007669"/>
    <property type="project" value="UniProtKB-KW"/>
</dbReference>
<feature type="compositionally biased region" description="Acidic residues" evidence="8">
    <location>
        <begin position="156"/>
        <end position="168"/>
    </location>
</feature>
<sequence length="1510" mass="173953">MKKTVNFNTPYEEDEEEAFTERRESFNDYAISGNSNNNHRNGVGYSSQRPFQDMIFVLFGLDEYQKRKLENEIFLRGGSVSPTISDRTTYFVTTQEYYDRNSEEIDEMVKSNNIQFMFDSWVYEAANNMHNVRDSDDYEDIGNPNNHRYNRRELLDRDDDNDFDDDNDDHDHDHDDREHENDIRRPLNRKSKSYDDRHKNEKELDSRRHQIRQNNSWGPDIRNRYSYFSNEYDNKKRHPGDKFASSRMSKDIFDWDQVSNDSDESDIDRPNGFVMNDFPNVGENEIPDISTTKSTTGLSHEMQKERMEWQSFLASVLNGDVIKSEKRRMSGSNPRQAASISYQIWLGIRAITRGRTPAEEKLIVEERRQLIDSVLKEVIEFEVKPGDVPALDQVAEILQRVDACENLYHSRKAMMIDKPLYKSEEFQYSLDALNSWLTVTRSLQTQLKILQNWTGSGILEITRPKDAPTDAENPSFLERILKENSLKQTFEKQTLSTLNLLLLKAKRVMIDNATAFAKMKLPPYINELQQLLNFPTKLMEECMKLLLTYSNRLSEPTMLMVQQMMENLRISLLLACKIKHQYLELIKPADGWDIPPCIDENYNTVLLDSLKFYFKLLQWKLKIGYKTVSFKEAEILENEWSFLSDICRHIVGGDSETAIQFCSLTNKLLQNVMTYYDKELELGPTKSDPLKYYDKLLESVRLRARRLIRFTKFLFGELENAAEYFIDDNNYQAFIKGLEHTGHVLVYPDTYDSDGVCFIVERSLHNRPQQIQKLLTSVLTSEKRQDNYDDELKGTEYVLILSPRVQFEWNGFNMVESMEQLNIELKTHRIRLVSGAYPRLQACKQRFREAVEGCGIEVLLETRANVPCVNREMTKIKKTVFKFANKIIDSVSLIKEKIKNRECQDLIENCFSFATEIGQRCLRYMHRDAVRAQLNVKLTRMAIDWVSFICDDCVPTDRKTFRWAVIALEFAMATNRGNNILGLTENEFAMLRSKVGMCMRLLISHVDIMGARSSHEALEQQRQETAGYQSDHVKQSLLQLQYHHGNAYSGKDSLVMRDEWMTKLNELETRRYEKEQDQRLVGKVLDDNQPENRPLVFLASSSSNISLRWQQGKFIGGGTFGSVYLAVNLDTGDLMAVKEIRFQDPSSLTTLYKSVKEEMSVMEMLDHPNIVSYYGIEVHRDKVYIFMEYCQGGSLASQLEHGRIEDEGVIQYYVYQMLEGLGYLHENDIVHRDIKPDNILLDHNGVIKFVDFGAAKILAKNQKTMGRTTMAQQKSKSNVHSLTGTPMYMAPEIITGGEKGRKGSMDIWSLGCCVLEMATGRRPWSNLDNEWAVMYHVVTGHPPLPDPSQLSELGMDFLKQCFIRSAQQRPSAKELLKHPWIDAVKGVSANMETSDWLNGGSFSSNSANTTTPNTSSTPTTPFSNMSMRTMESAMRNLELVSDENFRTSSPSLSSEKEHVDDESQKIFMIKDGLPSSTSVVSVESEYGVGISVDPVTPLSSDGWSLVGGGD</sequence>
<dbReference type="PROSITE" id="PS50172">
    <property type="entry name" value="BRCT"/>
    <property type="match status" value="1"/>
</dbReference>
<evidence type="ECO:0000256" key="8">
    <source>
        <dbReference type="SAM" id="MobiDB-lite"/>
    </source>
</evidence>
<keyword evidence="6 7" id="KW-0067">ATP-binding</keyword>
<dbReference type="PROSITE" id="PS00107">
    <property type="entry name" value="PROTEIN_KINASE_ATP"/>
    <property type="match status" value="1"/>
</dbReference>
<dbReference type="InterPro" id="IPR011009">
    <property type="entry name" value="Kinase-like_dom_sf"/>
</dbReference>
<dbReference type="InterPro" id="IPR001357">
    <property type="entry name" value="BRCT_dom"/>
</dbReference>
<evidence type="ECO:0000256" key="5">
    <source>
        <dbReference type="ARBA" id="ARBA00022777"/>
    </source>
</evidence>
<comment type="caution">
    <text evidence="11">The sequence shown here is derived from an EMBL/GenBank/DDBJ whole genome shotgun (WGS) entry which is preliminary data.</text>
</comment>
<evidence type="ECO:0000256" key="7">
    <source>
        <dbReference type="PROSITE-ProRule" id="PRU10141"/>
    </source>
</evidence>
<feature type="region of interest" description="Disordered" evidence="8">
    <location>
        <begin position="133"/>
        <end position="224"/>
    </location>
</feature>
<dbReference type="InterPro" id="IPR017441">
    <property type="entry name" value="Protein_kinase_ATP_BS"/>
</dbReference>
<evidence type="ECO:0000313" key="12">
    <source>
        <dbReference type="Proteomes" id="UP000265703"/>
    </source>
</evidence>
<dbReference type="InterPro" id="IPR008271">
    <property type="entry name" value="Ser/Thr_kinase_AS"/>
</dbReference>
<dbReference type="SUPFAM" id="SSF56112">
    <property type="entry name" value="Protein kinase-like (PK-like)"/>
    <property type="match status" value="1"/>
</dbReference>
<evidence type="ECO:0000256" key="1">
    <source>
        <dbReference type="ARBA" id="ARBA00006529"/>
    </source>
</evidence>
<dbReference type="Pfam" id="PF19431">
    <property type="entry name" value="MEKK4_N"/>
    <property type="match status" value="1"/>
</dbReference>
<feature type="region of interest" description="Disordered" evidence="8">
    <location>
        <begin position="1400"/>
        <end position="1423"/>
    </location>
</feature>
<keyword evidence="4 7" id="KW-0547">Nucleotide-binding</keyword>
<dbReference type="CDD" id="cd06626">
    <property type="entry name" value="STKc_MEKK4"/>
    <property type="match status" value="1"/>
</dbReference>
<evidence type="ECO:0000256" key="2">
    <source>
        <dbReference type="ARBA" id="ARBA00022527"/>
    </source>
</evidence>
<dbReference type="Pfam" id="PF00069">
    <property type="entry name" value="Pkinase"/>
    <property type="match status" value="1"/>
</dbReference>
<dbReference type="PANTHER" id="PTHR48016">
    <property type="entry name" value="MAP KINASE KINASE KINASE SSK2-RELATED-RELATED"/>
    <property type="match status" value="1"/>
</dbReference>
<feature type="domain" description="BRCT" evidence="10">
    <location>
        <begin position="46"/>
        <end position="124"/>
    </location>
</feature>
<dbReference type="GO" id="GO:0038066">
    <property type="term" value="P:p38MAPK cascade"/>
    <property type="evidence" value="ECO:0007669"/>
    <property type="project" value="TreeGrafter"/>
</dbReference>
<evidence type="ECO:0008006" key="13">
    <source>
        <dbReference type="Google" id="ProtNLM"/>
    </source>
</evidence>
<protein>
    <recommendedName>
        <fullName evidence="13">Protein kinase domain-containing protein</fullName>
    </recommendedName>
</protein>
<dbReference type="SMART" id="SM00220">
    <property type="entry name" value="S_TKc"/>
    <property type="match status" value="1"/>
</dbReference>
<feature type="compositionally biased region" description="Basic and acidic residues" evidence="8">
    <location>
        <begin position="192"/>
        <end position="208"/>
    </location>
</feature>
<dbReference type="InterPro" id="IPR000719">
    <property type="entry name" value="Prot_kinase_dom"/>
</dbReference>
<name>A0A397SRW3_9GLOM</name>
<evidence type="ECO:0000259" key="9">
    <source>
        <dbReference type="PROSITE" id="PS50011"/>
    </source>
</evidence>
<keyword evidence="12" id="KW-1185">Reference proteome</keyword>
<dbReference type="PANTHER" id="PTHR48016:SF32">
    <property type="entry name" value="MITOGEN-ACTIVATED PROTEIN KINASE KINASE KINASE 4"/>
    <property type="match status" value="1"/>
</dbReference>
<evidence type="ECO:0000256" key="4">
    <source>
        <dbReference type="ARBA" id="ARBA00022741"/>
    </source>
</evidence>
<evidence type="ECO:0000259" key="10">
    <source>
        <dbReference type="PROSITE" id="PS50172"/>
    </source>
</evidence>
<dbReference type="Proteomes" id="UP000265703">
    <property type="component" value="Unassembled WGS sequence"/>
</dbReference>
<organism evidence="11 12">
    <name type="scientific">Glomus cerebriforme</name>
    <dbReference type="NCBI Taxonomy" id="658196"/>
    <lineage>
        <taxon>Eukaryota</taxon>
        <taxon>Fungi</taxon>
        <taxon>Fungi incertae sedis</taxon>
        <taxon>Mucoromycota</taxon>
        <taxon>Glomeromycotina</taxon>
        <taxon>Glomeromycetes</taxon>
        <taxon>Glomerales</taxon>
        <taxon>Glomeraceae</taxon>
        <taxon>Glomus</taxon>
    </lineage>
</organism>
<keyword evidence="3" id="KW-0808">Transferase</keyword>
<feature type="region of interest" description="Disordered" evidence="8">
    <location>
        <begin position="1"/>
        <end position="22"/>
    </location>
</feature>
<dbReference type="PROSITE" id="PS00108">
    <property type="entry name" value="PROTEIN_KINASE_ST"/>
    <property type="match status" value="1"/>
</dbReference>
<evidence type="ECO:0000313" key="11">
    <source>
        <dbReference type="EMBL" id="RIA87356.1"/>
    </source>
</evidence>
<dbReference type="GO" id="GO:0005524">
    <property type="term" value="F:ATP binding"/>
    <property type="evidence" value="ECO:0007669"/>
    <property type="project" value="UniProtKB-UniRule"/>
</dbReference>
<reference evidence="11 12" key="1">
    <citation type="submission" date="2018-06" db="EMBL/GenBank/DDBJ databases">
        <title>Comparative genomics reveals the genomic features of Rhizophagus irregularis, R. cerebriforme, R. diaphanum and Gigaspora rosea, and their symbiotic lifestyle signature.</title>
        <authorList>
            <person name="Morin E."/>
            <person name="San Clemente H."/>
            <person name="Chen E.C.H."/>
            <person name="De La Providencia I."/>
            <person name="Hainaut M."/>
            <person name="Kuo A."/>
            <person name="Kohler A."/>
            <person name="Murat C."/>
            <person name="Tang N."/>
            <person name="Roy S."/>
            <person name="Loubradou J."/>
            <person name="Henrissat B."/>
            <person name="Grigoriev I.V."/>
            <person name="Corradi N."/>
            <person name="Roux C."/>
            <person name="Martin F.M."/>
        </authorList>
    </citation>
    <scope>NUCLEOTIDE SEQUENCE [LARGE SCALE GENOMIC DNA]</scope>
    <source>
        <strain evidence="11 12">DAOM 227022</strain>
    </source>
</reference>
<feature type="compositionally biased region" description="Low complexity" evidence="8">
    <location>
        <begin position="1401"/>
        <end position="1423"/>
    </location>
</feature>
<dbReference type="EMBL" id="QKYT01000312">
    <property type="protein sequence ID" value="RIA87356.1"/>
    <property type="molecule type" value="Genomic_DNA"/>
</dbReference>
<dbReference type="Gene3D" id="3.40.50.10190">
    <property type="entry name" value="BRCT domain"/>
    <property type="match status" value="1"/>
</dbReference>
<evidence type="ECO:0000256" key="3">
    <source>
        <dbReference type="ARBA" id="ARBA00022679"/>
    </source>
</evidence>
<dbReference type="STRING" id="658196.A0A397SRW3"/>
<accession>A0A397SRW3</accession>
<comment type="similarity">
    <text evidence="1">Belongs to the protein kinase superfamily. STE Ser/Thr protein kinase family. MAP kinase kinase kinase subfamily.</text>
</comment>
<dbReference type="InterPro" id="IPR050538">
    <property type="entry name" value="MAP_kinase_kinase_kinase"/>
</dbReference>
<keyword evidence="2" id="KW-0723">Serine/threonine-protein kinase</keyword>
<feature type="domain" description="Protein kinase" evidence="9">
    <location>
        <begin position="1109"/>
        <end position="1381"/>
    </location>
</feature>
<dbReference type="Gene3D" id="1.10.510.10">
    <property type="entry name" value="Transferase(Phosphotransferase) domain 1"/>
    <property type="match status" value="1"/>
</dbReference>
<dbReference type="PROSITE" id="PS50011">
    <property type="entry name" value="PROTEIN_KINASE_DOM"/>
    <property type="match status" value="1"/>
</dbReference>
<dbReference type="SUPFAM" id="SSF52113">
    <property type="entry name" value="BRCT domain"/>
    <property type="match status" value="1"/>
</dbReference>
<dbReference type="OrthoDB" id="1043025at2759"/>
<dbReference type="InterPro" id="IPR036420">
    <property type="entry name" value="BRCT_dom_sf"/>
</dbReference>
<keyword evidence="5" id="KW-0418">Kinase</keyword>
<proteinExistence type="inferred from homology"/>
<feature type="binding site" evidence="7">
    <location>
        <position position="1138"/>
    </location>
    <ligand>
        <name>ATP</name>
        <dbReference type="ChEBI" id="CHEBI:30616"/>
    </ligand>
</feature>
<gene>
    <name evidence="11" type="ORF">C1645_878095</name>
</gene>
<dbReference type="InterPro" id="IPR045801">
    <property type="entry name" value="MEKK4_N"/>
</dbReference>
<feature type="compositionally biased region" description="Basic and acidic residues" evidence="8">
    <location>
        <begin position="169"/>
        <end position="185"/>
    </location>
</feature>
<evidence type="ECO:0000256" key="6">
    <source>
        <dbReference type="ARBA" id="ARBA00022840"/>
    </source>
</evidence>